<evidence type="ECO:0000313" key="3">
    <source>
        <dbReference type="Proteomes" id="UP000053097"/>
    </source>
</evidence>
<dbReference type="EMBL" id="KK107612">
    <property type="protein sequence ID" value="EZA48476.1"/>
    <property type="molecule type" value="Genomic_DNA"/>
</dbReference>
<proteinExistence type="predicted"/>
<dbReference type="PANTHER" id="PTHR47326">
    <property type="entry name" value="TRANSPOSABLE ELEMENT TC3 TRANSPOSASE-LIKE PROTEIN"/>
    <property type="match status" value="1"/>
</dbReference>
<dbReference type="GO" id="GO:0003677">
    <property type="term" value="F:DNA binding"/>
    <property type="evidence" value="ECO:0007669"/>
    <property type="project" value="InterPro"/>
</dbReference>
<dbReference type="Pfam" id="PF09339">
    <property type="entry name" value="HTH_IclR"/>
    <property type="match status" value="1"/>
</dbReference>
<keyword evidence="3" id="KW-1185">Reference proteome</keyword>
<evidence type="ECO:0000259" key="1">
    <source>
        <dbReference type="Pfam" id="PF09339"/>
    </source>
</evidence>
<name>A0A026VYD6_OOCBI</name>
<reference evidence="2 3" key="1">
    <citation type="journal article" date="2014" name="Curr. Biol.">
        <title>The genome of the clonal raider ant Cerapachys biroi.</title>
        <authorList>
            <person name="Oxley P.R."/>
            <person name="Ji L."/>
            <person name="Fetter-Pruneda I."/>
            <person name="McKenzie S.K."/>
            <person name="Li C."/>
            <person name="Hu H."/>
            <person name="Zhang G."/>
            <person name="Kronauer D.J."/>
        </authorList>
    </citation>
    <scope>NUCLEOTIDE SEQUENCE [LARGE SCALE GENOMIC DNA]</scope>
</reference>
<evidence type="ECO:0000313" key="2">
    <source>
        <dbReference type="EMBL" id="EZA48476.1"/>
    </source>
</evidence>
<dbReference type="PANTHER" id="PTHR47326:SF1">
    <property type="entry name" value="HTH PSQ-TYPE DOMAIN-CONTAINING PROTEIN"/>
    <property type="match status" value="1"/>
</dbReference>
<accession>A0A026VYD6</accession>
<feature type="domain" description="HTH iclR-type" evidence="1">
    <location>
        <begin position="8"/>
        <end position="30"/>
    </location>
</feature>
<protein>
    <recommendedName>
        <fullName evidence="1">HTH iclR-type domain-containing protein</fullName>
    </recommendedName>
</protein>
<dbReference type="Proteomes" id="UP000053097">
    <property type="component" value="Unassembled WGS sequence"/>
</dbReference>
<sequence length="97" mass="11237">MIHFNPHISIRQIEHDLGIPRSTVHRMLVSVQYHPYHINLVQELNENDYRLRAQFCRWTLGALEQNPDFFGMSASVTKLHFIAMAVSIDTAVIIGHQ</sequence>
<organism evidence="2 3">
    <name type="scientific">Ooceraea biroi</name>
    <name type="common">Clonal raider ant</name>
    <name type="synonym">Cerapachys biroi</name>
    <dbReference type="NCBI Taxonomy" id="2015173"/>
    <lineage>
        <taxon>Eukaryota</taxon>
        <taxon>Metazoa</taxon>
        <taxon>Ecdysozoa</taxon>
        <taxon>Arthropoda</taxon>
        <taxon>Hexapoda</taxon>
        <taxon>Insecta</taxon>
        <taxon>Pterygota</taxon>
        <taxon>Neoptera</taxon>
        <taxon>Endopterygota</taxon>
        <taxon>Hymenoptera</taxon>
        <taxon>Apocrita</taxon>
        <taxon>Aculeata</taxon>
        <taxon>Formicoidea</taxon>
        <taxon>Formicidae</taxon>
        <taxon>Dorylinae</taxon>
        <taxon>Ooceraea</taxon>
    </lineage>
</organism>
<gene>
    <name evidence="2" type="ORF">X777_13774</name>
</gene>
<dbReference type="InterPro" id="IPR005471">
    <property type="entry name" value="Tscrpt_reg_IclR_N"/>
</dbReference>
<dbReference type="GO" id="GO:0006355">
    <property type="term" value="P:regulation of DNA-templated transcription"/>
    <property type="evidence" value="ECO:0007669"/>
    <property type="project" value="InterPro"/>
</dbReference>
<dbReference type="AlphaFoldDB" id="A0A026VYD6"/>